<accession>A0A6C0JB71</accession>
<protein>
    <submittedName>
        <fullName evidence="1">Uncharacterized protein</fullName>
    </submittedName>
</protein>
<dbReference type="EMBL" id="MN740351">
    <property type="protein sequence ID" value="QHU02031.1"/>
    <property type="molecule type" value="Genomic_DNA"/>
</dbReference>
<dbReference type="AlphaFoldDB" id="A0A6C0JB71"/>
<sequence>MSTYFYINSSDRDDQLEPTTDFRIPFSQSQNWSASPKNVGDGINTWAKTVVEISSFTIKTLLATPLPIVLFNIVDTSKFDNSKVNTLNQNDPDVRFILSYDAAIGYEWYNYKTSMRQVMDFGTQNTYTVTARDENGVVLTDVIEMRITLCVTPYTRHNFYRYIPIYP</sequence>
<organism evidence="1">
    <name type="scientific">viral metagenome</name>
    <dbReference type="NCBI Taxonomy" id="1070528"/>
    <lineage>
        <taxon>unclassified sequences</taxon>
        <taxon>metagenomes</taxon>
        <taxon>organismal metagenomes</taxon>
    </lineage>
</organism>
<name>A0A6C0JB71_9ZZZZ</name>
<reference evidence="1" key="1">
    <citation type="journal article" date="2020" name="Nature">
        <title>Giant virus diversity and host interactions through global metagenomics.</title>
        <authorList>
            <person name="Schulz F."/>
            <person name="Roux S."/>
            <person name="Paez-Espino D."/>
            <person name="Jungbluth S."/>
            <person name="Walsh D.A."/>
            <person name="Denef V.J."/>
            <person name="McMahon K.D."/>
            <person name="Konstantinidis K.T."/>
            <person name="Eloe-Fadrosh E.A."/>
            <person name="Kyrpides N.C."/>
            <person name="Woyke T."/>
        </authorList>
    </citation>
    <scope>NUCLEOTIDE SEQUENCE</scope>
    <source>
        <strain evidence="1">GVMAG-M-3300025880-56</strain>
    </source>
</reference>
<proteinExistence type="predicted"/>
<evidence type="ECO:0000313" key="1">
    <source>
        <dbReference type="EMBL" id="QHU02031.1"/>
    </source>
</evidence>